<proteinExistence type="predicted"/>
<dbReference type="AlphaFoldDB" id="A0A5C6A3J5"/>
<evidence type="ECO:0008006" key="4">
    <source>
        <dbReference type="Google" id="ProtNLM"/>
    </source>
</evidence>
<protein>
    <recommendedName>
        <fullName evidence="4">Outer membrane protein beta-barrel domain-containing protein</fullName>
    </recommendedName>
</protein>
<dbReference type="RefSeq" id="WP_231742519.1">
    <property type="nucleotide sequence ID" value="NZ_CP151726.1"/>
</dbReference>
<dbReference type="EMBL" id="SJPN01000008">
    <property type="protein sequence ID" value="TWT93945.1"/>
    <property type="molecule type" value="Genomic_DNA"/>
</dbReference>
<accession>A0A5C6A3J5</accession>
<gene>
    <name evidence="2" type="ORF">Pla52n_57730</name>
</gene>
<keyword evidence="3" id="KW-1185">Reference proteome</keyword>
<sequence precursor="true">MNGRMVFRWAVIACCFLAQRSAMVTATADEAYCSQCSSYGDVVCGHSPGWNLFMQNLQTGPAVISQSAGNCAQPTSTYSPAHAPIYSPAGCPDSAPVVAPAYRPFAADLGGLYGGFEFLWMRASFDQNVALIIDPPVGNTLVPFDYGYRLSPRTWLGWESCQGGGFRATYFGFDHQPAAESVTAVAGATPVYVFVYGAGGNLSRNAQAVVGQTLTSQHELTLHALDLEATQRFRWHTLRGVVGGGVRLASIDQRLSGQVRDGAGALQEAVSNSLELSGAGPTLSLQLTRRVASSRLEIYGGLRGSLLMSETSQRIYEMKGAFTTELEDRATQREVLTSLDMAIGLQWTQPFVNHSQWFVRSGYEVQAWFDAGGPVDSHSTIGLDAISLALGLQF</sequence>
<feature type="chain" id="PRO_5022701022" description="Outer membrane protein beta-barrel domain-containing protein" evidence="1">
    <location>
        <begin position="29"/>
        <end position="394"/>
    </location>
</feature>
<keyword evidence="1" id="KW-0732">Signal</keyword>
<name>A0A5C6A3J5_9BACT</name>
<dbReference type="Proteomes" id="UP000320176">
    <property type="component" value="Unassembled WGS sequence"/>
</dbReference>
<evidence type="ECO:0000313" key="2">
    <source>
        <dbReference type="EMBL" id="TWT93945.1"/>
    </source>
</evidence>
<comment type="caution">
    <text evidence="2">The sequence shown here is derived from an EMBL/GenBank/DDBJ whole genome shotgun (WGS) entry which is preliminary data.</text>
</comment>
<evidence type="ECO:0000256" key="1">
    <source>
        <dbReference type="SAM" id="SignalP"/>
    </source>
</evidence>
<reference evidence="2 3" key="1">
    <citation type="submission" date="2019-02" db="EMBL/GenBank/DDBJ databases">
        <title>Deep-cultivation of Planctomycetes and their phenomic and genomic characterization uncovers novel biology.</title>
        <authorList>
            <person name="Wiegand S."/>
            <person name="Jogler M."/>
            <person name="Boedeker C."/>
            <person name="Pinto D."/>
            <person name="Vollmers J."/>
            <person name="Rivas-Marin E."/>
            <person name="Kohn T."/>
            <person name="Peeters S.H."/>
            <person name="Heuer A."/>
            <person name="Rast P."/>
            <person name="Oberbeckmann S."/>
            <person name="Bunk B."/>
            <person name="Jeske O."/>
            <person name="Meyerdierks A."/>
            <person name="Storesund J.E."/>
            <person name="Kallscheuer N."/>
            <person name="Luecker S."/>
            <person name="Lage O.M."/>
            <person name="Pohl T."/>
            <person name="Merkel B.J."/>
            <person name="Hornburger P."/>
            <person name="Mueller R.-W."/>
            <person name="Bruemmer F."/>
            <person name="Labrenz M."/>
            <person name="Spormann A.M."/>
            <person name="Op Den Camp H."/>
            <person name="Overmann J."/>
            <person name="Amann R."/>
            <person name="Jetten M.S.M."/>
            <person name="Mascher T."/>
            <person name="Medema M.H."/>
            <person name="Devos D.P."/>
            <person name="Kaster A.-K."/>
            <person name="Ovreas L."/>
            <person name="Rohde M."/>
            <person name="Galperin M.Y."/>
            <person name="Jogler C."/>
        </authorList>
    </citation>
    <scope>NUCLEOTIDE SEQUENCE [LARGE SCALE GENOMIC DNA]</scope>
    <source>
        <strain evidence="2 3">Pla52n</strain>
    </source>
</reference>
<evidence type="ECO:0000313" key="3">
    <source>
        <dbReference type="Proteomes" id="UP000320176"/>
    </source>
</evidence>
<dbReference type="InterPro" id="IPR007825">
    <property type="entry name" value="Major_OMP_Legionella"/>
</dbReference>
<dbReference type="Pfam" id="PF05150">
    <property type="entry name" value="Legionella_OMP"/>
    <property type="match status" value="1"/>
</dbReference>
<feature type="signal peptide" evidence="1">
    <location>
        <begin position="1"/>
        <end position="28"/>
    </location>
</feature>
<organism evidence="2 3">
    <name type="scientific">Stieleria varia</name>
    <dbReference type="NCBI Taxonomy" id="2528005"/>
    <lineage>
        <taxon>Bacteria</taxon>
        <taxon>Pseudomonadati</taxon>
        <taxon>Planctomycetota</taxon>
        <taxon>Planctomycetia</taxon>
        <taxon>Pirellulales</taxon>
        <taxon>Pirellulaceae</taxon>
        <taxon>Stieleria</taxon>
    </lineage>
</organism>